<proteinExistence type="predicted"/>
<dbReference type="PANTHER" id="PTHR43747">
    <property type="entry name" value="FAD-BINDING PROTEIN"/>
    <property type="match status" value="1"/>
</dbReference>
<dbReference type="EMBL" id="JABULH010000004">
    <property type="protein sequence ID" value="NTS65545.1"/>
    <property type="molecule type" value="Genomic_DNA"/>
</dbReference>
<dbReference type="Pfam" id="PF04820">
    <property type="entry name" value="Trp_halogenase"/>
    <property type="match status" value="2"/>
</dbReference>
<comment type="caution">
    <text evidence="1">The sequence shown here is derived from an EMBL/GenBank/DDBJ whole genome shotgun (WGS) entry which is preliminary data.</text>
</comment>
<name>A0ABX2JNY8_9SPHN</name>
<keyword evidence="2" id="KW-1185">Reference proteome</keyword>
<dbReference type="InterPro" id="IPR006905">
    <property type="entry name" value="Flavin_halogenase"/>
</dbReference>
<dbReference type="PANTHER" id="PTHR43747:SF4">
    <property type="entry name" value="FLAVIN-DEPENDENT TRYPTOPHAN HALOGENASE"/>
    <property type="match status" value="1"/>
</dbReference>
<evidence type="ECO:0000313" key="1">
    <source>
        <dbReference type="EMBL" id="NTS65545.1"/>
    </source>
</evidence>
<evidence type="ECO:0000313" key="2">
    <source>
        <dbReference type="Proteomes" id="UP000621447"/>
    </source>
</evidence>
<sequence>MQTIAIVGETLCGWLTAAALAHRLPRDRYRILVVATDTAESEHVHDGFGDFAPVIAIPPQAARFHAEVGLDEHALLRATGGGQALGVAFGGWRNDGAAAFLPYGETGAPREGIAFHQLVARARAANHPVRLADYSAAALAAQAGRCADTSIPHALHLPTARYLALIRAAAVNAGVQQLPAPLATSAVEAAGIVTQLLLSDGSTIAPLLVLDCSGVAASVAGQFEAAFEDWSHWLPCDHRHVEVIAAEGAPPPYSQVDAHNAGWTATWPLNGVDVRLTCSVQGSGERFRSGRRVDTWRGNCIALGAAAGILEPLHPTALTLLLSSLARLIQLWPADPVAPIEAAAFNRATAEAWEGARDFVIAHYAVASRAGAFWDQRRPMPVPERLSAKRDLFAARGRLPMFDEEPFDEADWAAMFDALGLMPRRYDARADLIPLTDIEQHLVEQRTRAIAQVRALPRYVDAMAPLWRAAA</sequence>
<organism evidence="1 2">
    <name type="scientific">Sphingomonas hominis</name>
    <dbReference type="NCBI Taxonomy" id="2741495"/>
    <lineage>
        <taxon>Bacteria</taxon>
        <taxon>Pseudomonadati</taxon>
        <taxon>Pseudomonadota</taxon>
        <taxon>Alphaproteobacteria</taxon>
        <taxon>Sphingomonadales</taxon>
        <taxon>Sphingomonadaceae</taxon>
        <taxon>Sphingomonas</taxon>
    </lineage>
</organism>
<accession>A0ABX2JNY8</accession>
<reference evidence="1 2" key="1">
    <citation type="submission" date="2020-06" db="EMBL/GenBank/DDBJ databases">
        <title>Sphingomonas hominis sp. nov., a member of the Sphingomonas, isolated from the hair of a 22-year-old girl.</title>
        <authorList>
            <person name="Zhang D.-F."/>
            <person name="Cui X.-W."/>
        </authorList>
    </citation>
    <scope>NUCLEOTIDE SEQUENCE [LARGE SCALE GENOMIC DNA]</scope>
    <source>
        <strain evidence="1 2">HHU CXW</strain>
    </source>
</reference>
<protein>
    <submittedName>
        <fullName evidence="1">Tryptophan 7-halogenase</fullName>
    </submittedName>
</protein>
<dbReference type="InterPro" id="IPR050816">
    <property type="entry name" value="Flavin-dep_Halogenase_NPB"/>
</dbReference>
<dbReference type="Proteomes" id="UP000621447">
    <property type="component" value="Unassembled WGS sequence"/>
</dbReference>
<dbReference type="InterPro" id="IPR036188">
    <property type="entry name" value="FAD/NAD-bd_sf"/>
</dbReference>
<gene>
    <name evidence="1" type="ORF">HRV97_10265</name>
</gene>
<dbReference type="Gene3D" id="3.50.50.60">
    <property type="entry name" value="FAD/NAD(P)-binding domain"/>
    <property type="match status" value="2"/>
</dbReference>